<dbReference type="GO" id="GO:0003700">
    <property type="term" value="F:DNA-binding transcription factor activity"/>
    <property type="evidence" value="ECO:0007669"/>
    <property type="project" value="InterPro"/>
</dbReference>
<dbReference type="PANTHER" id="PTHR30146">
    <property type="entry name" value="LACI-RELATED TRANSCRIPTIONAL REPRESSOR"/>
    <property type="match status" value="1"/>
</dbReference>
<dbReference type="GO" id="GO:0000976">
    <property type="term" value="F:transcription cis-regulatory region binding"/>
    <property type="evidence" value="ECO:0007669"/>
    <property type="project" value="TreeGrafter"/>
</dbReference>
<dbReference type="EMBL" id="LRRQ01000189">
    <property type="protein sequence ID" value="OAM87010.1"/>
    <property type="molecule type" value="Genomic_DNA"/>
</dbReference>
<dbReference type="InterPro" id="IPR046335">
    <property type="entry name" value="LacI/GalR-like_sensor"/>
</dbReference>
<dbReference type="InterPro" id="IPR028082">
    <property type="entry name" value="Peripla_BP_I"/>
</dbReference>
<keyword evidence="1" id="KW-0805">Transcription regulation</keyword>
<name>A0A178IAM1_9BACT</name>
<evidence type="ECO:0000259" key="4">
    <source>
        <dbReference type="PROSITE" id="PS50949"/>
    </source>
</evidence>
<sequence>MDLIPQRNSLVSQVVETIQSGIDKNVWREWLPSERALAESLHVSRNTLRAAIAQLERTGVVRAEHPLGTRIVTKRGKPGSGKKHHVVALLMPEPITALRPKIALIVDELRGHLAELGFRLHLFHGEHYFAAGASRRLQRLVADNPHDCWILTLVPDRVKLWFQEQGIPCVVSGTCGPGLKLPFVDLDYHALCRHAAGQMTSLGHKRIVFLTEKSTKAGDVASERGFVEGIESASDGDAKGFVVHHQNTNHSVLKTLDRLFHDGPANPPPTAMFVANPHFYLLVLTYLHGLGLRVPADISLVCRDDDSFLNYIHPVPTRYSFDEASFARRLFKLIMQTVEGSHIVKKDIRIMPDYRKGATLAAPGGEPAQNPSAIE</sequence>
<dbReference type="SUPFAM" id="SSF46785">
    <property type="entry name" value="Winged helix' DNA-binding domain"/>
    <property type="match status" value="1"/>
</dbReference>
<keyword evidence="2" id="KW-0238">DNA-binding</keyword>
<gene>
    <name evidence="5" type="ORF">AW736_25260</name>
</gene>
<dbReference type="SMART" id="SM00345">
    <property type="entry name" value="HTH_GNTR"/>
    <property type="match status" value="1"/>
</dbReference>
<dbReference type="Gene3D" id="1.10.10.10">
    <property type="entry name" value="Winged helix-like DNA-binding domain superfamily/Winged helix DNA-binding domain"/>
    <property type="match status" value="1"/>
</dbReference>
<dbReference type="Proteomes" id="UP000078486">
    <property type="component" value="Unassembled WGS sequence"/>
</dbReference>
<feature type="domain" description="HTH gntR-type" evidence="4">
    <location>
        <begin position="4"/>
        <end position="74"/>
    </location>
</feature>
<proteinExistence type="predicted"/>
<organism evidence="5 6">
    <name type="scientific">Termitidicoccus mucosus</name>
    <dbReference type="NCBI Taxonomy" id="1184151"/>
    <lineage>
        <taxon>Bacteria</taxon>
        <taxon>Pseudomonadati</taxon>
        <taxon>Verrucomicrobiota</taxon>
        <taxon>Opitutia</taxon>
        <taxon>Opitutales</taxon>
        <taxon>Opitutaceae</taxon>
        <taxon>Termitidicoccus</taxon>
    </lineage>
</organism>
<dbReference type="CDD" id="cd07377">
    <property type="entry name" value="WHTH_GntR"/>
    <property type="match status" value="1"/>
</dbReference>
<dbReference type="InterPro" id="IPR036388">
    <property type="entry name" value="WH-like_DNA-bd_sf"/>
</dbReference>
<dbReference type="AlphaFoldDB" id="A0A178IAM1"/>
<accession>A0A178IAM1</accession>
<evidence type="ECO:0000256" key="3">
    <source>
        <dbReference type="ARBA" id="ARBA00023163"/>
    </source>
</evidence>
<dbReference type="Pfam" id="PF00392">
    <property type="entry name" value="GntR"/>
    <property type="match status" value="1"/>
</dbReference>
<keyword evidence="3" id="KW-0804">Transcription</keyword>
<evidence type="ECO:0000256" key="1">
    <source>
        <dbReference type="ARBA" id="ARBA00023015"/>
    </source>
</evidence>
<dbReference type="Pfam" id="PF13377">
    <property type="entry name" value="Peripla_BP_3"/>
    <property type="match status" value="1"/>
</dbReference>
<dbReference type="Gene3D" id="3.40.50.2300">
    <property type="match status" value="2"/>
</dbReference>
<evidence type="ECO:0000256" key="2">
    <source>
        <dbReference type="ARBA" id="ARBA00023125"/>
    </source>
</evidence>
<dbReference type="PANTHER" id="PTHR30146:SF109">
    <property type="entry name" value="HTH-TYPE TRANSCRIPTIONAL REGULATOR GALS"/>
    <property type="match status" value="1"/>
</dbReference>
<evidence type="ECO:0000313" key="6">
    <source>
        <dbReference type="Proteomes" id="UP000078486"/>
    </source>
</evidence>
<dbReference type="PROSITE" id="PS50949">
    <property type="entry name" value="HTH_GNTR"/>
    <property type="match status" value="1"/>
</dbReference>
<comment type="caution">
    <text evidence="5">The sequence shown here is derived from an EMBL/GenBank/DDBJ whole genome shotgun (WGS) entry which is preliminary data.</text>
</comment>
<dbReference type="InterPro" id="IPR036390">
    <property type="entry name" value="WH_DNA-bd_sf"/>
</dbReference>
<dbReference type="STRING" id="1184151.AW736_25260"/>
<dbReference type="SUPFAM" id="SSF53822">
    <property type="entry name" value="Periplasmic binding protein-like I"/>
    <property type="match status" value="1"/>
</dbReference>
<reference evidence="5 6" key="1">
    <citation type="submission" date="2016-01" db="EMBL/GenBank/DDBJ databases">
        <title>High potential of lignocellulose degradation of a new Verrucomicrobia species.</title>
        <authorList>
            <person name="Wang Y."/>
            <person name="Shi Y."/>
            <person name="Qiu Z."/>
            <person name="Liu S."/>
            <person name="Yang H."/>
        </authorList>
    </citation>
    <scope>NUCLEOTIDE SEQUENCE [LARGE SCALE GENOMIC DNA]</scope>
    <source>
        <strain evidence="5 6">TSB47</strain>
    </source>
</reference>
<protein>
    <recommendedName>
        <fullName evidence="4">HTH gntR-type domain-containing protein</fullName>
    </recommendedName>
</protein>
<evidence type="ECO:0000313" key="5">
    <source>
        <dbReference type="EMBL" id="OAM87010.1"/>
    </source>
</evidence>
<dbReference type="InterPro" id="IPR000524">
    <property type="entry name" value="Tscrpt_reg_HTH_GntR"/>
</dbReference>
<keyword evidence="6" id="KW-1185">Reference proteome</keyword>
<dbReference type="PRINTS" id="PR00035">
    <property type="entry name" value="HTHGNTR"/>
</dbReference>